<feature type="region of interest" description="Disordered" evidence="1">
    <location>
        <begin position="350"/>
        <end position="433"/>
    </location>
</feature>
<evidence type="ECO:0000256" key="1">
    <source>
        <dbReference type="SAM" id="MobiDB-lite"/>
    </source>
</evidence>
<comment type="caution">
    <text evidence="2">The sequence shown here is derived from an EMBL/GenBank/DDBJ whole genome shotgun (WGS) entry which is preliminary data.</text>
</comment>
<gene>
    <name evidence="2" type="ORF">C8F04DRAFT_1176770</name>
</gene>
<protein>
    <submittedName>
        <fullName evidence="2">Uncharacterized protein</fullName>
    </submittedName>
</protein>
<feature type="compositionally biased region" description="Basic and acidic residues" evidence="1">
    <location>
        <begin position="361"/>
        <end position="370"/>
    </location>
</feature>
<evidence type="ECO:0000313" key="3">
    <source>
        <dbReference type="Proteomes" id="UP001218188"/>
    </source>
</evidence>
<proteinExistence type="predicted"/>
<dbReference type="Proteomes" id="UP001218188">
    <property type="component" value="Unassembled WGS sequence"/>
</dbReference>
<accession>A0AAD6XAV3</accession>
<feature type="compositionally biased region" description="Acidic residues" evidence="1">
    <location>
        <begin position="390"/>
        <end position="412"/>
    </location>
</feature>
<dbReference type="EMBL" id="JARJCM010000015">
    <property type="protein sequence ID" value="KAJ7041675.1"/>
    <property type="molecule type" value="Genomic_DNA"/>
</dbReference>
<sequence>MARSGPSAQSAHAACNPGRQVQLSRLRTGKSRAVRASNDLRLASLRKRRNILNAAVDAEFLRCESALADIVRLSGKKASYVRSLLASTSQFKATRAPTLRNAVLHQRWFDRPEGCNKKLQEYREDLAEDKRLGIINLAQINQAERSRLLKQLVEHRQLKRNGICATTKVQQLNSVKTALRVENAIDDLFERTGVRTIAVFSCGKADDPTVPHVVDSDDASGFFIKVLGMSKVEFLRKFEAYNCSREDGTDEKNGVREMRKDGGSTLLEGFTTVTGKKQVKMEYLNYDVAIREAKGVELAGWPTNIKMVDHANWSAETLRQIRTTLHSGTIHWVRMTKTQHEELIARHNAQREALGAGSLKPRSDKGEARGPQKHKRKAPGKTNTGRRREEDDDDDDDEEDDSDKGNEEDDDATAPIERPGATSALTAPPTFTPGVGLTNMFTPLTLTAQHMPPPFDVSAHPQLQVLPDNLPSLSGDISALGIDLNPELLEMLADPTAWMPNEHFALPTDPASVVFAASFSLDTDPAAITTLASSNTSGSSKRKRVSQEDSNESAPPPKKRSKKAKGTQNTPPAEGEGEPVKKQHKKRSDAGIPKGPRKSK</sequence>
<name>A0AAD6XAV3_9AGAR</name>
<feature type="region of interest" description="Disordered" evidence="1">
    <location>
        <begin position="531"/>
        <end position="600"/>
    </location>
</feature>
<keyword evidence="3" id="KW-1185">Reference proteome</keyword>
<dbReference type="AlphaFoldDB" id="A0AAD6XAV3"/>
<evidence type="ECO:0000313" key="2">
    <source>
        <dbReference type="EMBL" id="KAJ7041675.1"/>
    </source>
</evidence>
<reference evidence="2" key="1">
    <citation type="submission" date="2023-03" db="EMBL/GenBank/DDBJ databases">
        <title>Massive genome expansion in bonnet fungi (Mycena s.s.) driven by repeated elements and novel gene families across ecological guilds.</title>
        <authorList>
            <consortium name="Lawrence Berkeley National Laboratory"/>
            <person name="Harder C.B."/>
            <person name="Miyauchi S."/>
            <person name="Viragh M."/>
            <person name="Kuo A."/>
            <person name="Thoen E."/>
            <person name="Andreopoulos B."/>
            <person name="Lu D."/>
            <person name="Skrede I."/>
            <person name="Drula E."/>
            <person name="Henrissat B."/>
            <person name="Morin E."/>
            <person name="Kohler A."/>
            <person name="Barry K."/>
            <person name="LaButti K."/>
            <person name="Morin E."/>
            <person name="Salamov A."/>
            <person name="Lipzen A."/>
            <person name="Mereny Z."/>
            <person name="Hegedus B."/>
            <person name="Baldrian P."/>
            <person name="Stursova M."/>
            <person name="Weitz H."/>
            <person name="Taylor A."/>
            <person name="Grigoriev I.V."/>
            <person name="Nagy L.G."/>
            <person name="Martin F."/>
            <person name="Kauserud H."/>
        </authorList>
    </citation>
    <scope>NUCLEOTIDE SEQUENCE</scope>
    <source>
        <strain evidence="2">CBHHK200</strain>
    </source>
</reference>
<organism evidence="2 3">
    <name type="scientific">Mycena alexandri</name>
    <dbReference type="NCBI Taxonomy" id="1745969"/>
    <lineage>
        <taxon>Eukaryota</taxon>
        <taxon>Fungi</taxon>
        <taxon>Dikarya</taxon>
        <taxon>Basidiomycota</taxon>
        <taxon>Agaricomycotina</taxon>
        <taxon>Agaricomycetes</taxon>
        <taxon>Agaricomycetidae</taxon>
        <taxon>Agaricales</taxon>
        <taxon>Marasmiineae</taxon>
        <taxon>Mycenaceae</taxon>
        <taxon>Mycena</taxon>
    </lineage>
</organism>